<dbReference type="InterPro" id="IPR006439">
    <property type="entry name" value="HAD-SF_hydro_IA"/>
</dbReference>
<comment type="catalytic activity">
    <reaction evidence="2">
        <text>phosphonoacetaldehyde + H2O = acetaldehyde + phosphate + H(+)</text>
        <dbReference type="Rhea" id="RHEA:18905"/>
        <dbReference type="ChEBI" id="CHEBI:15343"/>
        <dbReference type="ChEBI" id="CHEBI:15377"/>
        <dbReference type="ChEBI" id="CHEBI:15378"/>
        <dbReference type="ChEBI" id="CHEBI:43474"/>
        <dbReference type="ChEBI" id="CHEBI:58383"/>
        <dbReference type="EC" id="3.11.1.1"/>
    </reaction>
</comment>
<dbReference type="NCBIfam" id="TIGR01422">
    <property type="entry name" value="phosphonatase"/>
    <property type="match status" value="1"/>
</dbReference>
<dbReference type="GO" id="GO:0019700">
    <property type="term" value="P:organic phosphonate catabolic process"/>
    <property type="evidence" value="ECO:0007669"/>
    <property type="project" value="InterPro"/>
</dbReference>
<dbReference type="KEGG" id="npn:JI59_09955"/>
<dbReference type="eggNOG" id="COG0637">
    <property type="taxonomic scope" value="Bacteria"/>
</dbReference>
<sequence>MMTDTRSPIAAVLFDWAGTMIDFGSRAPVMAMARVFDEAGVAVEEPVVRRYMGKAKREHVVAILSEPEIAVRWREAKGAEWTEADVDALMLRLEPAMQECAALCRELIPGAVENFEMLRARGIRVGSTTGYTRTMMADIIPAAAQQGYAPEVIVCAGETAQGRPAPLMLWKAMVEMGVWPAEACIAVDDAPVGIEAGRHAGMWSVGLAGSGNGVGLDHAAFTALSAAAKAERMSAVVAEFAAAGADFVIESVADLDLAVAAASRAIAQGSKPGAEPARFLGGTTA</sequence>
<accession>G6ECF5</accession>
<name>G6ECF5_9SPHN</name>
<evidence type="ECO:0000256" key="2">
    <source>
        <dbReference type="HAMAP-Rule" id="MF_01375"/>
    </source>
</evidence>
<feature type="binding site" evidence="2">
    <location>
        <position position="17"/>
    </location>
    <ligand>
        <name>Mg(2+)</name>
        <dbReference type="ChEBI" id="CHEBI:18420"/>
    </ligand>
</feature>
<comment type="caution">
    <text evidence="3">The sequence shown here is derived from an EMBL/GenBank/DDBJ whole genome shotgun (WGS) entry which is preliminary data.</text>
</comment>
<feature type="active site" description="Nucleophile" evidence="2">
    <location>
        <position position="15"/>
    </location>
</feature>
<comment type="subunit">
    <text evidence="2">Homodimer.</text>
</comment>
<keyword evidence="2" id="KW-0479">Metal-binding</keyword>
<evidence type="ECO:0000256" key="1">
    <source>
        <dbReference type="ARBA" id="ARBA00023270"/>
    </source>
</evidence>
<dbReference type="GO" id="GO:0005829">
    <property type="term" value="C:cytosol"/>
    <property type="evidence" value="ECO:0007669"/>
    <property type="project" value="TreeGrafter"/>
</dbReference>
<feature type="binding site" evidence="2">
    <location>
        <position position="189"/>
    </location>
    <ligand>
        <name>Mg(2+)</name>
        <dbReference type="ChEBI" id="CHEBI:18420"/>
    </ligand>
</feature>
<keyword evidence="2 3" id="KW-0378">Hydrolase</keyword>
<dbReference type="Gene3D" id="1.10.150.240">
    <property type="entry name" value="Putative phosphatase, domain 2"/>
    <property type="match status" value="1"/>
</dbReference>
<dbReference type="PANTHER" id="PTHR43434:SF19">
    <property type="entry name" value="PHOSPHONOACETALDEHYDE HYDROLASE"/>
    <property type="match status" value="1"/>
</dbReference>
<dbReference type="GO" id="GO:0008967">
    <property type="term" value="F:phosphoglycolate phosphatase activity"/>
    <property type="evidence" value="ECO:0007669"/>
    <property type="project" value="TreeGrafter"/>
</dbReference>
<dbReference type="InterPro" id="IPR036412">
    <property type="entry name" value="HAD-like_sf"/>
</dbReference>
<dbReference type="Gene3D" id="3.40.50.1000">
    <property type="entry name" value="HAD superfamily/HAD-like"/>
    <property type="match status" value="1"/>
</dbReference>
<dbReference type="STRING" id="1088721.JI59_09955"/>
<keyword evidence="2" id="KW-0460">Magnesium</keyword>
<dbReference type="AlphaFoldDB" id="G6ECF5"/>
<dbReference type="InterPro" id="IPR023214">
    <property type="entry name" value="HAD_sf"/>
</dbReference>
<dbReference type="HAMAP" id="MF_01375">
    <property type="entry name" value="PhnX"/>
    <property type="match status" value="1"/>
</dbReference>
<dbReference type="GO" id="GO:0050194">
    <property type="term" value="F:phosphonoacetaldehyde hydrolase activity"/>
    <property type="evidence" value="ECO:0007669"/>
    <property type="project" value="UniProtKB-UniRule"/>
</dbReference>
<keyword evidence="4" id="KW-1185">Reference proteome</keyword>
<dbReference type="EMBL" id="AGFM01000028">
    <property type="protein sequence ID" value="EHJ61090.1"/>
    <property type="molecule type" value="Genomic_DNA"/>
</dbReference>
<dbReference type="InterPro" id="IPR023198">
    <property type="entry name" value="PGP-like_dom2"/>
</dbReference>
<dbReference type="PATRIC" id="fig|1088721.3.peg.2005"/>
<comment type="similarity">
    <text evidence="2">Belongs to the HAD-like hydrolase superfamily. PhnX family.</text>
</comment>
<protein>
    <recommendedName>
        <fullName evidence="2">Phosphonoacetaldehyde hydrolase</fullName>
        <shortName evidence="2">Phosphonatase</shortName>
        <ecNumber evidence="2">3.11.1.1</ecNumber>
    </recommendedName>
    <alternativeName>
        <fullName evidence="2">Phosphonoacetaldehyde phosphonohydrolase</fullName>
    </alternativeName>
</protein>
<evidence type="ECO:0000313" key="4">
    <source>
        <dbReference type="Proteomes" id="UP000004030"/>
    </source>
</evidence>
<feature type="active site" description="Schiff-base intermediate with substrate" evidence="2">
    <location>
        <position position="56"/>
    </location>
</feature>
<dbReference type="GO" id="GO:0000287">
    <property type="term" value="F:magnesium ion binding"/>
    <property type="evidence" value="ECO:0007669"/>
    <property type="project" value="UniProtKB-UniRule"/>
</dbReference>
<dbReference type="NCBIfam" id="TIGR01509">
    <property type="entry name" value="HAD-SF-IA-v3"/>
    <property type="match status" value="1"/>
</dbReference>
<dbReference type="SFLD" id="SFLDG01135">
    <property type="entry name" value="C1.5.6:_HAD__Beta-PGM__Phospha"/>
    <property type="match status" value="1"/>
</dbReference>
<gene>
    <name evidence="2" type="primary">phnX</name>
    <name evidence="3" type="ORF">NSU_2026</name>
</gene>
<reference evidence="3 4" key="1">
    <citation type="journal article" date="2012" name="J. Bacteriol.">
        <title>Genome sequence of benzo(a)pyrene-degrading bacterium Novosphingobium pentaromativorans US6-1.</title>
        <authorList>
            <person name="Luo Y.R."/>
            <person name="Kang S.G."/>
            <person name="Kim S.J."/>
            <person name="Kim M.R."/>
            <person name="Li N."/>
            <person name="Lee J.H."/>
            <person name="Kwon K.K."/>
        </authorList>
    </citation>
    <scope>NUCLEOTIDE SEQUENCE [LARGE SCALE GENOMIC DNA]</scope>
    <source>
        <strain evidence="3 4">US6-1</strain>
    </source>
</reference>
<feature type="binding site" evidence="2">
    <location>
        <position position="15"/>
    </location>
    <ligand>
        <name>Mg(2+)</name>
        <dbReference type="ChEBI" id="CHEBI:18420"/>
    </ligand>
</feature>
<comment type="function">
    <text evidence="2">Involved in phosphonate degradation.</text>
</comment>
<dbReference type="SFLD" id="SFLDS00003">
    <property type="entry name" value="Haloacid_Dehalogenase"/>
    <property type="match status" value="1"/>
</dbReference>
<comment type="cofactor">
    <cofactor evidence="2">
        <name>Mg(2+)</name>
        <dbReference type="ChEBI" id="CHEBI:18420"/>
    </cofactor>
    <text evidence="2">Binds 1 Mg(2+) ion per subunit.</text>
</comment>
<dbReference type="EC" id="3.11.1.1" evidence="2"/>
<dbReference type="Proteomes" id="UP000004030">
    <property type="component" value="Unassembled WGS sequence"/>
</dbReference>
<dbReference type="InterPro" id="IPR006323">
    <property type="entry name" value="Phosphonoacetald_hydro"/>
</dbReference>
<dbReference type="SFLD" id="SFLDG01129">
    <property type="entry name" value="C1.5:_HAD__Beta-PGM__Phosphata"/>
    <property type="match status" value="1"/>
</dbReference>
<organism evidence="3 4">
    <name type="scientific">Novosphingobium pentaromativorans US6-1</name>
    <dbReference type="NCBI Taxonomy" id="1088721"/>
    <lineage>
        <taxon>Bacteria</taxon>
        <taxon>Pseudomonadati</taxon>
        <taxon>Pseudomonadota</taxon>
        <taxon>Alphaproteobacteria</taxon>
        <taxon>Sphingomonadales</taxon>
        <taxon>Sphingomonadaceae</taxon>
        <taxon>Novosphingobium</taxon>
    </lineage>
</organism>
<dbReference type="SUPFAM" id="SSF56784">
    <property type="entry name" value="HAD-like"/>
    <property type="match status" value="1"/>
</dbReference>
<dbReference type="InterPro" id="IPR050155">
    <property type="entry name" value="HAD-like_hydrolase_sf"/>
</dbReference>
<proteinExistence type="inferred from homology"/>
<keyword evidence="1 2" id="KW-0704">Schiff base</keyword>
<evidence type="ECO:0000313" key="3">
    <source>
        <dbReference type="EMBL" id="EHJ61090.1"/>
    </source>
</evidence>
<dbReference type="Pfam" id="PF00702">
    <property type="entry name" value="Hydrolase"/>
    <property type="match status" value="1"/>
</dbReference>
<dbReference type="GO" id="GO:0006281">
    <property type="term" value="P:DNA repair"/>
    <property type="evidence" value="ECO:0007669"/>
    <property type="project" value="TreeGrafter"/>
</dbReference>
<dbReference type="PANTHER" id="PTHR43434">
    <property type="entry name" value="PHOSPHOGLYCOLATE PHOSPHATASE"/>
    <property type="match status" value="1"/>
</dbReference>